<dbReference type="AlphaFoldDB" id="A0A2G0CAU0"/>
<evidence type="ECO:0000256" key="1">
    <source>
        <dbReference type="SAM" id="Phobius"/>
    </source>
</evidence>
<keyword evidence="1" id="KW-0812">Transmembrane</keyword>
<keyword evidence="1" id="KW-0472">Membrane</keyword>
<reference evidence="3 4" key="1">
    <citation type="submission" date="2017-10" db="EMBL/GenBank/DDBJ databases">
        <title>The draft genome sequence of Lewinella marina KCTC 32374.</title>
        <authorList>
            <person name="Wang K."/>
        </authorList>
    </citation>
    <scope>NUCLEOTIDE SEQUENCE [LARGE SCALE GENOMIC DNA]</scope>
    <source>
        <strain evidence="3 4">MKG-38</strain>
    </source>
</reference>
<feature type="transmembrane region" description="Helical" evidence="1">
    <location>
        <begin position="25"/>
        <end position="44"/>
    </location>
</feature>
<dbReference type="Proteomes" id="UP000226437">
    <property type="component" value="Unassembled WGS sequence"/>
</dbReference>
<comment type="caution">
    <text evidence="3">The sequence shown here is derived from an EMBL/GenBank/DDBJ whole genome shotgun (WGS) entry which is preliminary data.</text>
</comment>
<proteinExistence type="predicted"/>
<dbReference type="NCBIfam" id="TIGR04183">
    <property type="entry name" value="Por_Secre_tail"/>
    <property type="match status" value="1"/>
</dbReference>
<evidence type="ECO:0000259" key="2">
    <source>
        <dbReference type="Pfam" id="PF18962"/>
    </source>
</evidence>
<feature type="domain" description="Secretion system C-terminal sorting" evidence="2">
    <location>
        <begin position="796"/>
        <end position="871"/>
    </location>
</feature>
<gene>
    <name evidence="3" type="ORF">CGL56_17850</name>
</gene>
<keyword evidence="4" id="KW-1185">Reference proteome</keyword>
<keyword evidence="1" id="KW-1133">Transmembrane helix</keyword>
<dbReference type="InterPro" id="IPR026444">
    <property type="entry name" value="Secre_tail"/>
</dbReference>
<dbReference type="Pfam" id="PF18962">
    <property type="entry name" value="Por_Secre_tail"/>
    <property type="match status" value="1"/>
</dbReference>
<protein>
    <recommendedName>
        <fullName evidence="2">Secretion system C-terminal sorting domain-containing protein</fullName>
    </recommendedName>
</protein>
<evidence type="ECO:0000313" key="3">
    <source>
        <dbReference type="EMBL" id="PHK97082.1"/>
    </source>
</evidence>
<accession>A0A2G0CAU0</accession>
<organism evidence="3 4">
    <name type="scientific">Neolewinella marina</name>
    <dbReference type="NCBI Taxonomy" id="438751"/>
    <lineage>
        <taxon>Bacteria</taxon>
        <taxon>Pseudomonadati</taxon>
        <taxon>Bacteroidota</taxon>
        <taxon>Saprospiria</taxon>
        <taxon>Saprospirales</taxon>
        <taxon>Lewinellaceae</taxon>
        <taxon>Neolewinella</taxon>
    </lineage>
</organism>
<dbReference type="Gene3D" id="2.60.120.200">
    <property type="match status" value="1"/>
</dbReference>
<dbReference type="OrthoDB" id="872573at2"/>
<name>A0A2G0CAU0_9BACT</name>
<evidence type="ECO:0000313" key="4">
    <source>
        <dbReference type="Proteomes" id="UP000226437"/>
    </source>
</evidence>
<sequence>MANPAVPASRRHTTKYDSMEARKSTLYALLLAVFPFFFISLSPVRTEVCSITGVRLGGQAGDQFIGPTCNNDGTYRSCFYLSGPDLPTNAAAYTLTIEGVPYAAVFLQVIGPQEVVVCVSGVPGNGTQDVDVTVDAGSGCIYTATDLIDEPQCTCNITDVRVGGEPGDQYIGPTCNNDGTYRTCLYVTGSFLPTNAAAYTITIDGVDYPAAFAQVLSPQLAVVCVTGVPGDASANVDVTIDAGNGCIYTATDLFDEPPCTCNITDVRVGGEPGDQYIGLTCNNDGTYRTCLYVTGSFLPTSAADYTVTIDGVDYPAAFAQVLGPQLAVVCVTGVPGDASANVDVTIDAGNGCTYTATDLFDEPQCTCNITDVRVAGQPGDAYIGPTCNNDGTYRSCLYVTGSFLPTNAAAYTITIDGVDYPAAFAQVLGPQLAVVCVSGVPGDASPNVDVTIDAGNGCTYTSTDLFDEPQCTCNITDVRVAGQPGDAYIGPTCNNDGTYRSCLYLTGSFLPTNAAEYTINIDGVDYPAAFAQVLSPQLAVVCVSGVPADGTRGVPVRVSVVADPDCQISVCPLYDEPLSCPGGNHPPDPISGPWSVKSIGGAGGGADFDACNPEVITIRATGDSKQTRDEQQLVYRDMCGNAEIIARVRSQSGIGWVGLEMRRDLSANSPMVVLKRKRNPIVRGEYRLTTGGKTDFAQDNRPHDNWLRLVRIGNTFTGYTSTNGVQWRKLFTRNVAMPNCLKVGLFAESLNDRQLTVGVFDHISVNGAPVVPLAASDEPVVFLPDLPRETPLDFDLYPNPAYDRVTVGLSAFAGQPVVVELRSLTGALVLRQSFSDGDSPTTTLDVGRLPPGAYLVSVSSPTGRMVKRLVVGGA</sequence>
<dbReference type="EMBL" id="PDLO01000014">
    <property type="protein sequence ID" value="PHK97082.1"/>
    <property type="molecule type" value="Genomic_DNA"/>
</dbReference>